<accession>A0A644U3M0</accession>
<evidence type="ECO:0008006" key="2">
    <source>
        <dbReference type="Google" id="ProtNLM"/>
    </source>
</evidence>
<gene>
    <name evidence="1" type="ORF">SDC9_19327</name>
</gene>
<dbReference type="InterPro" id="IPR024510">
    <property type="entry name" value="DUF2589"/>
</dbReference>
<comment type="caution">
    <text evidence="1">The sequence shown here is derived from an EMBL/GenBank/DDBJ whole genome shotgun (WGS) entry which is preliminary data.</text>
</comment>
<dbReference type="EMBL" id="VSSQ01000074">
    <property type="protein sequence ID" value="MPL73527.1"/>
    <property type="molecule type" value="Genomic_DNA"/>
</dbReference>
<proteinExistence type="predicted"/>
<name>A0A644U3M0_9ZZZZ</name>
<protein>
    <recommendedName>
        <fullName evidence="2">DUF2589 domain-containing protein</fullName>
    </recommendedName>
</protein>
<sequence length="209" mass="22944">MATEITNQFTGLPMDSLIGAPLLAACDAQLKLANSTATFINTVGFEDKDKNKVRTIDFKYQNKTPKYDDKGKVIGYESTDMVVQTPLLSIVKIPSLSITDLNITFDMEVKTSEEEKTSDDKSGTLESEASFGFLCFKAKVNVKGSISSHKENSRKTDTSAKYHVELQAKDGGMTEGLSRVLDIIQNSITPVESNKLKADNSSSKKEEIQ</sequence>
<dbReference type="Pfam" id="PF11655">
    <property type="entry name" value="DUF2589"/>
    <property type="match status" value="1"/>
</dbReference>
<organism evidence="1">
    <name type="scientific">bioreactor metagenome</name>
    <dbReference type="NCBI Taxonomy" id="1076179"/>
    <lineage>
        <taxon>unclassified sequences</taxon>
        <taxon>metagenomes</taxon>
        <taxon>ecological metagenomes</taxon>
    </lineage>
</organism>
<dbReference type="AlphaFoldDB" id="A0A644U3M0"/>
<reference evidence="1" key="1">
    <citation type="submission" date="2019-08" db="EMBL/GenBank/DDBJ databases">
        <authorList>
            <person name="Kucharzyk K."/>
            <person name="Murdoch R.W."/>
            <person name="Higgins S."/>
            <person name="Loffler F."/>
        </authorList>
    </citation>
    <scope>NUCLEOTIDE SEQUENCE</scope>
</reference>
<evidence type="ECO:0000313" key="1">
    <source>
        <dbReference type="EMBL" id="MPL73527.1"/>
    </source>
</evidence>